<evidence type="ECO:0000256" key="9">
    <source>
        <dbReference type="PROSITE-ProRule" id="PRU00703"/>
    </source>
</evidence>
<evidence type="ECO:0000256" key="2">
    <source>
        <dbReference type="ARBA" id="ARBA00006446"/>
    </source>
</evidence>
<evidence type="ECO:0000256" key="3">
    <source>
        <dbReference type="ARBA" id="ARBA00022475"/>
    </source>
</evidence>
<dbReference type="FunFam" id="3.10.580.10:FF:000002">
    <property type="entry name" value="Magnesium/cobalt efflux protein CorC"/>
    <property type="match status" value="1"/>
</dbReference>
<organism evidence="14 15">
    <name type="scientific">Marivibrio halodurans</name>
    <dbReference type="NCBI Taxonomy" id="2039722"/>
    <lineage>
        <taxon>Bacteria</taxon>
        <taxon>Pseudomonadati</taxon>
        <taxon>Pseudomonadota</taxon>
        <taxon>Alphaproteobacteria</taxon>
        <taxon>Rhodospirillales</taxon>
        <taxon>Rhodospirillaceae</taxon>
        <taxon>Marivibrio</taxon>
    </lineage>
</organism>
<dbReference type="InterPro" id="IPR005170">
    <property type="entry name" value="Transptr-assoc_dom"/>
</dbReference>
<comment type="caution">
    <text evidence="14">The sequence shown here is derived from an EMBL/GenBank/DDBJ whole genome shotgun (WGS) entry which is preliminary data.</text>
</comment>
<dbReference type="PROSITE" id="PS51371">
    <property type="entry name" value="CBS"/>
    <property type="match status" value="2"/>
</dbReference>
<sequence>MSWAEHGEFVIIGGAILVLLVLSGFFSGSETALTGASRSRMHQLTKQGNRRAERVVGLLERKDRLIGAILLGNNLVNILASALATTMFVAWFGDAGVAYATLVMTLLVLIFAEVLPKTYALSHTDRVALAVAPVVRAVVLLFAPVTHTVQMVVRGTLKPFGIDLSMELDGEQHEEELRGAIDLHDGADPDTRHERVMLKSILDLDDVEVADIMTHRRRVVMIDLGDSVADNIDAVLGSPYTRIPVYRDDPDNIVGVLHAKALLREVRARQKTDALRAAERAEAENADDAGKTSAMVAPISDLDSLDLGKLATAPWFIPDSTTLLDQLQAFRARREHFALVIDEYGAFMGIVTLEDILEEIVGNIDDETDIAVPGVRPQPDGAYLVDGSVTLRLLAREFDWSLPDDNAATIAGLVLHEARLIPEPGQIFMFHGFRFEVVRRQRNQITLIRVTPPPPENDDEDDG</sequence>
<dbReference type="InterPro" id="IPR000644">
    <property type="entry name" value="CBS_dom"/>
</dbReference>
<keyword evidence="7 9" id="KW-0129">CBS domain</keyword>
<comment type="similarity">
    <text evidence="2">Belongs to the UPF0053 family. Hemolysin C subfamily.</text>
</comment>
<evidence type="ECO:0000259" key="12">
    <source>
        <dbReference type="PROSITE" id="PS51371"/>
    </source>
</evidence>
<dbReference type="RefSeq" id="WP_210683660.1">
    <property type="nucleotide sequence ID" value="NZ_JAGMWN010000014.1"/>
</dbReference>
<dbReference type="SUPFAM" id="SSF54631">
    <property type="entry name" value="CBS-domain pair"/>
    <property type="match status" value="1"/>
</dbReference>
<dbReference type="InterPro" id="IPR036318">
    <property type="entry name" value="FAD-bd_PCMH-like_sf"/>
</dbReference>
<dbReference type="PANTHER" id="PTHR22777:SF32">
    <property type="entry name" value="UPF0053 INNER MEMBRANE PROTEIN YFJD"/>
    <property type="match status" value="1"/>
</dbReference>
<comment type="subcellular location">
    <subcellularLocation>
        <location evidence="1">Cell membrane</location>
        <topology evidence="1">Multi-pass membrane protein</topology>
    </subcellularLocation>
</comment>
<feature type="transmembrane region" description="Helical" evidence="11">
    <location>
        <begin position="127"/>
        <end position="145"/>
    </location>
</feature>
<dbReference type="Proteomes" id="UP000672602">
    <property type="component" value="Unassembled WGS sequence"/>
</dbReference>
<dbReference type="Pfam" id="PF03471">
    <property type="entry name" value="CorC_HlyC"/>
    <property type="match status" value="1"/>
</dbReference>
<evidence type="ECO:0000256" key="5">
    <source>
        <dbReference type="ARBA" id="ARBA00022737"/>
    </source>
</evidence>
<keyword evidence="5" id="KW-0677">Repeat</keyword>
<dbReference type="GO" id="GO:0005886">
    <property type="term" value="C:plasma membrane"/>
    <property type="evidence" value="ECO:0007669"/>
    <property type="project" value="UniProtKB-SubCell"/>
</dbReference>
<dbReference type="InterPro" id="IPR002550">
    <property type="entry name" value="CNNM"/>
</dbReference>
<dbReference type="Gene3D" id="3.10.580.10">
    <property type="entry name" value="CBS-domain"/>
    <property type="match status" value="1"/>
</dbReference>
<feature type="transmembrane region" description="Helical" evidence="11">
    <location>
        <begin position="97"/>
        <end position="115"/>
    </location>
</feature>
<dbReference type="Pfam" id="PF01595">
    <property type="entry name" value="CNNM"/>
    <property type="match status" value="1"/>
</dbReference>
<evidence type="ECO:0000256" key="8">
    <source>
        <dbReference type="ARBA" id="ARBA00023136"/>
    </source>
</evidence>
<evidence type="ECO:0000256" key="1">
    <source>
        <dbReference type="ARBA" id="ARBA00004651"/>
    </source>
</evidence>
<accession>A0A8J7SQ62</accession>
<dbReference type="AlphaFoldDB" id="A0A8J7SQ62"/>
<dbReference type="InterPro" id="IPR046342">
    <property type="entry name" value="CBS_dom_sf"/>
</dbReference>
<proteinExistence type="inferred from homology"/>
<dbReference type="PANTHER" id="PTHR22777">
    <property type="entry name" value="HEMOLYSIN-RELATED"/>
    <property type="match status" value="1"/>
</dbReference>
<dbReference type="Pfam" id="PF00571">
    <property type="entry name" value="CBS"/>
    <property type="match status" value="2"/>
</dbReference>
<evidence type="ECO:0000313" key="15">
    <source>
        <dbReference type="Proteomes" id="UP000672602"/>
    </source>
</evidence>
<keyword evidence="3" id="KW-1003">Cell membrane</keyword>
<dbReference type="SUPFAM" id="SSF56176">
    <property type="entry name" value="FAD-binding/transporter-associated domain-like"/>
    <property type="match status" value="1"/>
</dbReference>
<keyword evidence="15" id="KW-1185">Reference proteome</keyword>
<dbReference type="EMBL" id="JAGMWN010000014">
    <property type="protein sequence ID" value="MBP5859068.1"/>
    <property type="molecule type" value="Genomic_DNA"/>
</dbReference>
<dbReference type="CDD" id="cd04590">
    <property type="entry name" value="CBS_pair_CorC_HlyC_assoc"/>
    <property type="match status" value="1"/>
</dbReference>
<dbReference type="GO" id="GO:0050660">
    <property type="term" value="F:flavin adenine dinucleotide binding"/>
    <property type="evidence" value="ECO:0007669"/>
    <property type="project" value="InterPro"/>
</dbReference>
<keyword evidence="4 10" id="KW-0812">Transmembrane</keyword>
<feature type="transmembrane region" description="Helical" evidence="11">
    <location>
        <begin position="68"/>
        <end position="91"/>
    </location>
</feature>
<dbReference type="InterPro" id="IPR016169">
    <property type="entry name" value="FAD-bd_PCMH_sub2"/>
</dbReference>
<dbReference type="InterPro" id="IPR044751">
    <property type="entry name" value="Ion_transp-like_CBS"/>
</dbReference>
<evidence type="ECO:0000313" key="14">
    <source>
        <dbReference type="EMBL" id="MBP5859068.1"/>
    </source>
</evidence>
<gene>
    <name evidence="14" type="ORF">KAJ83_18755</name>
</gene>
<feature type="domain" description="CBS" evidence="12">
    <location>
        <begin position="213"/>
        <end position="274"/>
    </location>
</feature>
<protein>
    <submittedName>
        <fullName evidence="14">HlyC/CorC family transporter</fullName>
    </submittedName>
</protein>
<reference evidence="14" key="1">
    <citation type="submission" date="2021-04" db="EMBL/GenBank/DDBJ databases">
        <authorList>
            <person name="Zhang D.-C."/>
        </authorList>
    </citation>
    <scope>NUCLEOTIDE SEQUENCE</scope>
    <source>
        <strain evidence="14">CGMCC 1.15697</strain>
    </source>
</reference>
<evidence type="ECO:0000259" key="13">
    <source>
        <dbReference type="PROSITE" id="PS51846"/>
    </source>
</evidence>
<evidence type="ECO:0000256" key="11">
    <source>
        <dbReference type="SAM" id="Phobius"/>
    </source>
</evidence>
<evidence type="ECO:0000256" key="7">
    <source>
        <dbReference type="ARBA" id="ARBA00023122"/>
    </source>
</evidence>
<dbReference type="Gene3D" id="3.30.465.10">
    <property type="match status" value="1"/>
</dbReference>
<name>A0A8J7SQ62_9PROT</name>
<feature type="domain" description="CBS" evidence="12">
    <location>
        <begin position="310"/>
        <end position="367"/>
    </location>
</feature>
<feature type="transmembrane region" description="Helical" evidence="11">
    <location>
        <begin position="12"/>
        <end position="33"/>
    </location>
</feature>
<evidence type="ECO:0000256" key="4">
    <source>
        <dbReference type="ARBA" id="ARBA00022692"/>
    </source>
</evidence>
<feature type="domain" description="CNNM transmembrane" evidence="13">
    <location>
        <begin position="5"/>
        <end position="194"/>
    </location>
</feature>
<evidence type="ECO:0000256" key="6">
    <source>
        <dbReference type="ARBA" id="ARBA00022989"/>
    </source>
</evidence>
<evidence type="ECO:0000256" key="10">
    <source>
        <dbReference type="PROSITE-ProRule" id="PRU01193"/>
    </source>
</evidence>
<keyword evidence="8 10" id="KW-0472">Membrane</keyword>
<keyword evidence="6 10" id="KW-1133">Transmembrane helix</keyword>
<dbReference type="PROSITE" id="PS51846">
    <property type="entry name" value="CNNM"/>
    <property type="match status" value="1"/>
</dbReference>
<dbReference type="SMART" id="SM01091">
    <property type="entry name" value="CorC_HlyC"/>
    <property type="match status" value="1"/>
</dbReference>